<evidence type="ECO:0000313" key="3">
    <source>
        <dbReference type="EMBL" id="KAG0657496.1"/>
    </source>
</evidence>
<dbReference type="OrthoDB" id="439917at2759"/>
<dbReference type="EMBL" id="PUHQ01000080">
    <property type="protein sequence ID" value="KAG0657496.1"/>
    <property type="molecule type" value="Genomic_DNA"/>
</dbReference>
<proteinExistence type="predicted"/>
<protein>
    <recommendedName>
        <fullName evidence="2">Protein CPL1-like domain-containing protein</fullName>
    </recommendedName>
</protein>
<comment type="caution">
    <text evidence="3">The sequence shown here is derived from an EMBL/GenBank/DDBJ whole genome shotgun (WGS) entry which is preliminary data.</text>
</comment>
<dbReference type="AlphaFoldDB" id="A0A9P6VW63"/>
<evidence type="ECO:0000313" key="4">
    <source>
        <dbReference type="Proteomes" id="UP000777482"/>
    </source>
</evidence>
<feature type="signal peptide" evidence="1">
    <location>
        <begin position="1"/>
        <end position="23"/>
    </location>
</feature>
<keyword evidence="4" id="KW-1185">Reference proteome</keyword>
<name>A0A9P6VW63_RHOMI</name>
<organism evidence="3 4">
    <name type="scientific">Rhodotorula mucilaginosa</name>
    <name type="common">Yeast</name>
    <name type="synonym">Rhodotorula rubra</name>
    <dbReference type="NCBI Taxonomy" id="5537"/>
    <lineage>
        <taxon>Eukaryota</taxon>
        <taxon>Fungi</taxon>
        <taxon>Dikarya</taxon>
        <taxon>Basidiomycota</taxon>
        <taxon>Pucciniomycotina</taxon>
        <taxon>Microbotryomycetes</taxon>
        <taxon>Sporidiobolales</taxon>
        <taxon>Sporidiobolaceae</taxon>
        <taxon>Rhodotorula</taxon>
    </lineage>
</organism>
<dbReference type="Proteomes" id="UP000777482">
    <property type="component" value="Unassembled WGS sequence"/>
</dbReference>
<sequence>MRQQQNLAGILAVAALLVSFAAGQPGRFPCGKNSPNQQVCDLLSHPTARRGVLVPIDSHGGLGDPCEGPEGPDDSLCAGNLGCQLDDIVDGPPRCGGPSADCSFSGNYEPSSRPNHQACMSTDSMARVTVDQRIYPEASTADAAGHASHRKSVPLPNGSACPVGFSACPIARNNSPDDFLFACFDFLSSETHCGGCHDVGAGFWMEASAGVDCTSLPGVSASSCVDGKCQVLSCSDGHEFDRDLGICVPMRYW</sequence>
<dbReference type="InterPro" id="IPR038955">
    <property type="entry name" value="PriA/CPL1_fungi"/>
</dbReference>
<dbReference type="PANTHER" id="PTHR35192:SF2">
    <property type="entry name" value="APPLE DOMAIN-CONTAINING PROTEIN"/>
    <property type="match status" value="1"/>
</dbReference>
<accession>A0A9P6VW63</accession>
<gene>
    <name evidence="3" type="ORF">C6P46_006465</name>
</gene>
<keyword evidence="1" id="KW-0732">Signal</keyword>
<dbReference type="Pfam" id="PF21671">
    <property type="entry name" value="CPL1-like"/>
    <property type="match status" value="1"/>
</dbReference>
<reference evidence="3 4" key="1">
    <citation type="submission" date="2020-11" db="EMBL/GenBank/DDBJ databases">
        <title>Kefir isolates.</title>
        <authorList>
            <person name="Marcisauskas S."/>
            <person name="Kim Y."/>
            <person name="Blasche S."/>
        </authorList>
    </citation>
    <scope>NUCLEOTIDE SEQUENCE [LARGE SCALE GENOMIC DNA]</scope>
    <source>
        <strain evidence="3 4">KR</strain>
    </source>
</reference>
<dbReference type="InterPro" id="IPR048661">
    <property type="entry name" value="CPL1-like"/>
</dbReference>
<dbReference type="PANTHER" id="PTHR35192">
    <property type="entry name" value="PROTEIN, PUTATIVE-RELATED"/>
    <property type="match status" value="1"/>
</dbReference>
<evidence type="ECO:0000256" key="1">
    <source>
        <dbReference type="SAM" id="SignalP"/>
    </source>
</evidence>
<evidence type="ECO:0000259" key="2">
    <source>
        <dbReference type="Pfam" id="PF21671"/>
    </source>
</evidence>
<feature type="domain" description="Protein CPL1-like" evidence="2">
    <location>
        <begin position="181"/>
        <end position="248"/>
    </location>
</feature>
<feature type="chain" id="PRO_5040226240" description="Protein CPL1-like domain-containing protein" evidence="1">
    <location>
        <begin position="24"/>
        <end position="253"/>
    </location>
</feature>